<dbReference type="Proteomes" id="UP001603857">
    <property type="component" value="Unassembled WGS sequence"/>
</dbReference>
<evidence type="ECO:0000256" key="1">
    <source>
        <dbReference type="SAM" id="MobiDB-lite"/>
    </source>
</evidence>
<proteinExistence type="predicted"/>
<feature type="region of interest" description="Disordered" evidence="1">
    <location>
        <begin position="62"/>
        <end position="113"/>
    </location>
</feature>
<feature type="compositionally biased region" description="Low complexity" evidence="1">
    <location>
        <begin position="10"/>
        <end position="19"/>
    </location>
</feature>
<accession>A0ABD1L9R8</accession>
<dbReference type="EMBL" id="JBGMDY010000010">
    <property type="protein sequence ID" value="KAL2320211.1"/>
    <property type="molecule type" value="Genomic_DNA"/>
</dbReference>
<protein>
    <submittedName>
        <fullName evidence="2">Uncharacterized protein</fullName>
    </submittedName>
</protein>
<gene>
    <name evidence="2" type="ORF">Fmac_029180</name>
</gene>
<dbReference type="AlphaFoldDB" id="A0ABD1L9R8"/>
<keyword evidence="3" id="KW-1185">Reference proteome</keyword>
<organism evidence="2 3">
    <name type="scientific">Flemingia macrophylla</name>
    <dbReference type="NCBI Taxonomy" id="520843"/>
    <lineage>
        <taxon>Eukaryota</taxon>
        <taxon>Viridiplantae</taxon>
        <taxon>Streptophyta</taxon>
        <taxon>Embryophyta</taxon>
        <taxon>Tracheophyta</taxon>
        <taxon>Spermatophyta</taxon>
        <taxon>Magnoliopsida</taxon>
        <taxon>eudicotyledons</taxon>
        <taxon>Gunneridae</taxon>
        <taxon>Pentapetalae</taxon>
        <taxon>rosids</taxon>
        <taxon>fabids</taxon>
        <taxon>Fabales</taxon>
        <taxon>Fabaceae</taxon>
        <taxon>Papilionoideae</taxon>
        <taxon>50 kb inversion clade</taxon>
        <taxon>NPAAA clade</taxon>
        <taxon>indigoferoid/millettioid clade</taxon>
        <taxon>Phaseoleae</taxon>
        <taxon>Flemingia</taxon>
    </lineage>
</organism>
<name>A0ABD1L9R8_9FABA</name>
<evidence type="ECO:0000313" key="3">
    <source>
        <dbReference type="Proteomes" id="UP001603857"/>
    </source>
</evidence>
<feature type="region of interest" description="Disordered" evidence="1">
    <location>
        <begin position="1"/>
        <end position="25"/>
    </location>
</feature>
<sequence>MDMTVRRSEYSSSSLYRSTLPPPRVSRFPSSAYDFSLCNHTRPILYHLFKYLDTYLKKFIDSHRKDPNPRPLPPPSSRASSSSSAKASPIVTTTSSSTATSSRRISSLTTTRGLQLRC</sequence>
<evidence type="ECO:0000313" key="2">
    <source>
        <dbReference type="EMBL" id="KAL2320211.1"/>
    </source>
</evidence>
<reference evidence="2 3" key="1">
    <citation type="submission" date="2024-08" db="EMBL/GenBank/DDBJ databases">
        <title>Insights into the chromosomal genome structure of Flemingia macrophylla.</title>
        <authorList>
            <person name="Ding Y."/>
            <person name="Zhao Y."/>
            <person name="Bi W."/>
            <person name="Wu M."/>
            <person name="Zhao G."/>
            <person name="Gong Y."/>
            <person name="Li W."/>
            <person name="Zhang P."/>
        </authorList>
    </citation>
    <scope>NUCLEOTIDE SEQUENCE [LARGE SCALE GENOMIC DNA]</scope>
    <source>
        <strain evidence="2">DYQJB</strain>
        <tissue evidence="2">Leaf</tissue>
    </source>
</reference>
<comment type="caution">
    <text evidence="2">The sequence shown here is derived from an EMBL/GenBank/DDBJ whole genome shotgun (WGS) entry which is preliminary data.</text>
</comment>
<feature type="compositionally biased region" description="Low complexity" evidence="1">
    <location>
        <begin position="77"/>
        <end position="112"/>
    </location>
</feature>